<feature type="transmembrane region" description="Helical" evidence="8">
    <location>
        <begin position="573"/>
        <end position="599"/>
    </location>
</feature>
<feature type="transmembrane region" description="Helical" evidence="8">
    <location>
        <begin position="1649"/>
        <end position="1673"/>
    </location>
</feature>
<proteinExistence type="inferred from homology"/>
<feature type="domain" description="Anoctamin transmembrane" evidence="10">
    <location>
        <begin position="267"/>
        <end position="570"/>
    </location>
</feature>
<feature type="transmembrane region" description="Helical" evidence="8">
    <location>
        <begin position="988"/>
        <end position="1011"/>
    </location>
</feature>
<dbReference type="GO" id="GO:0005254">
    <property type="term" value="F:chloride channel activity"/>
    <property type="evidence" value="ECO:0007669"/>
    <property type="project" value="TreeGrafter"/>
</dbReference>
<name>A0A7R9BLX1_9CRUS</name>
<dbReference type="Pfam" id="PF04547">
    <property type="entry name" value="Anoctamin"/>
    <property type="match status" value="2"/>
</dbReference>
<evidence type="ECO:0000256" key="2">
    <source>
        <dbReference type="ARBA" id="ARBA00009671"/>
    </source>
</evidence>
<keyword evidence="4 8" id="KW-0812">Transmembrane</keyword>
<keyword evidence="3" id="KW-1003">Cell membrane</keyword>
<dbReference type="SUPFAM" id="SSF103473">
    <property type="entry name" value="MFS general substrate transporter"/>
    <property type="match status" value="1"/>
</dbReference>
<reference evidence="12" key="1">
    <citation type="submission" date="2020-11" db="EMBL/GenBank/DDBJ databases">
        <authorList>
            <person name="Tran Van P."/>
        </authorList>
    </citation>
    <scope>NUCLEOTIDE SEQUENCE</scope>
</reference>
<feature type="compositionally biased region" description="Basic and acidic residues" evidence="9">
    <location>
        <begin position="1331"/>
        <end position="1347"/>
    </location>
</feature>
<dbReference type="Proteomes" id="UP000678499">
    <property type="component" value="Unassembled WGS sequence"/>
</dbReference>
<evidence type="ECO:0000256" key="5">
    <source>
        <dbReference type="ARBA" id="ARBA00022989"/>
    </source>
</evidence>
<dbReference type="EMBL" id="OA882623">
    <property type="protein sequence ID" value="CAD7276264.1"/>
    <property type="molecule type" value="Genomic_DNA"/>
</dbReference>
<feature type="transmembrane region" description="Helical" evidence="8">
    <location>
        <begin position="1050"/>
        <end position="1069"/>
    </location>
</feature>
<dbReference type="Pfam" id="PF16178">
    <property type="entry name" value="Anoct_dimer"/>
    <property type="match status" value="1"/>
</dbReference>
<dbReference type="InterPro" id="IPR032394">
    <property type="entry name" value="Anoct_dimer"/>
</dbReference>
<keyword evidence="6 8" id="KW-0472">Membrane</keyword>
<dbReference type="InterPro" id="IPR049452">
    <property type="entry name" value="Anoctamin_TM"/>
</dbReference>
<dbReference type="GO" id="GO:0046983">
    <property type="term" value="F:protein dimerization activity"/>
    <property type="evidence" value="ECO:0007669"/>
    <property type="project" value="InterPro"/>
</dbReference>
<accession>A0A7R9BLX1</accession>
<feature type="transmembrane region" description="Helical" evidence="8">
    <location>
        <begin position="534"/>
        <end position="553"/>
    </location>
</feature>
<feature type="transmembrane region" description="Helical" evidence="8">
    <location>
        <begin position="1528"/>
        <end position="1547"/>
    </location>
</feature>
<feature type="compositionally biased region" description="Acidic residues" evidence="9">
    <location>
        <begin position="1378"/>
        <end position="1396"/>
    </location>
</feature>
<organism evidence="12">
    <name type="scientific">Notodromas monacha</name>
    <dbReference type="NCBI Taxonomy" id="399045"/>
    <lineage>
        <taxon>Eukaryota</taxon>
        <taxon>Metazoa</taxon>
        <taxon>Ecdysozoa</taxon>
        <taxon>Arthropoda</taxon>
        <taxon>Crustacea</taxon>
        <taxon>Oligostraca</taxon>
        <taxon>Ostracoda</taxon>
        <taxon>Podocopa</taxon>
        <taxon>Podocopida</taxon>
        <taxon>Cypridocopina</taxon>
        <taxon>Cypridoidea</taxon>
        <taxon>Cyprididae</taxon>
        <taxon>Notodromas</taxon>
    </lineage>
</organism>
<dbReference type="Pfam" id="PF07690">
    <property type="entry name" value="MFS_1"/>
    <property type="match status" value="1"/>
</dbReference>
<evidence type="ECO:0000256" key="9">
    <source>
        <dbReference type="SAM" id="MobiDB-lite"/>
    </source>
</evidence>
<dbReference type="GO" id="GO:0005886">
    <property type="term" value="C:plasma membrane"/>
    <property type="evidence" value="ECO:0007669"/>
    <property type="project" value="UniProtKB-SubCell"/>
</dbReference>
<dbReference type="PANTHER" id="PTHR12308">
    <property type="entry name" value="ANOCTAMIN"/>
    <property type="match status" value="1"/>
</dbReference>
<keyword evidence="7" id="KW-0325">Glycoprotein</keyword>
<dbReference type="InterPro" id="IPR011701">
    <property type="entry name" value="MFS"/>
</dbReference>
<feature type="compositionally biased region" description="Acidic residues" evidence="9">
    <location>
        <begin position="1348"/>
        <end position="1357"/>
    </location>
</feature>
<evidence type="ECO:0000259" key="11">
    <source>
        <dbReference type="Pfam" id="PF16178"/>
    </source>
</evidence>
<feature type="transmembrane region" description="Helical" evidence="8">
    <location>
        <begin position="1018"/>
        <end position="1038"/>
    </location>
</feature>
<dbReference type="PANTHER" id="PTHR12308:SF83">
    <property type="entry name" value="ANOCTAMIN"/>
    <property type="match status" value="1"/>
</dbReference>
<sequence length="1731" mass="195775">MARRLIETNIEMEEASKGNGFDRYSPGVSTISTPNEELFFSDGTRRIDFVLVYQKCPALETAQNLAAVLKRQVFEENLLDEGLHLEQDVQDDTNLVFVKIHAPHEVLTRYAELMKIRMPMKEVWLRKFRGAAINVATPNEVVHKFGNVCSRLFSFLNFNKSVFPPRSKNFTAVYSRGKEYLFNVSESMFNPAKRITVVDFILKRKGFTRTEGDAEIGIDKLLADNVYLAAFPLHEGDVHVPGSLRHDLRKYWGSLWMFYKNQPLDYVREYFGVKIGLYFAWLGYYTFMLFPASLVGFFCFLYGWFTLPNDPVSRDVCDMTRNVTMCPLCDKFCDFWLLNDSCLHAKINYLVDNPSTLFFAVFMSFWSALFFEFWKRYRVAVTHKWDLTGFNKLEEQPRPQYLAKLKNTDKRKMNYVTRQEEPAIPFWSLQVPMYLCSFSAVMMLILLALAAIFGVILYRMSTLTALSMQSSDNVLTSYAMMFTTVTAACLNLVCIMIFQQVYYKLAVWLTELESPRTQSEFDDSLTLKIYLLQFVNYYSSIFYIAFFKGKVIGYPGEYKRIFGFRQEECGVGVIQFGFVTIFVSAFPLAPLFALLNNIFEMRLDAAKLLTWYRRPVAQRVLGIGIWYDILDAIGKLAVLSNAFIIAFTSNFIPRLVYKITMSSNGTLDGFVEDSLAHFNVSDFSSLYAPNTTESITVCRYVDYRHPYWNPEKYQNTRTYWHILAARFAFIVIFQNVVFFMINVIRWMIPDVPKKLAEQIAREEFLTNQLIMTEELKRAKNQTCARRMSSVVGADIVEGEEKKDSGNSIVLRVDGPIVMASDSEDIALAPLKSEVEDSPKKYEAGIVRDETFSTVLSGAKEEGPVVSVTEVVKKGRALVISGRASFPATTTDALIENIVLGRDITDFDMFFDDDESDDGMPRDVDRGWAWMVLFGGFLAFSVLSGLFNTMSIYYVVFVGAFGNSKPYTAWASSLHAAFSFLGGPLSSMMILRIGSLGLSLNFSGWVIALGTYFNKKHSIATALAMTGFGCGLFFLGPGMEASVNYYGWRGSMILNAGIALQFCVFGALVYPITFTGYMSQDGDDETFEKKFFKDEWGETQSLPPPESERLLDEKPQLPVVEERERKISTLGELRTPPADFCRPLHIHSTVSMDTALRRTAFAYVPGKSHVSELGSKRTYSSASIRSLGSTGSMHGSMRDMKFSPAAAFLSHSIRSLNEMSSGQGGGRRPYITIGVREGSSNSSLPFLSRSRESVKSLEDFRVRSSSFREESERVRTRTQVYRKPQPVEEVENVAEDLVKSLNAPEVVSFKPRKPEKVGKGKKHKHAVVEAPAVKEDAAVQKVAEKEPEPVAEAETVVEAEEKKEEPAVSKSPEKKNEPDEVEIVEDEEEEDDDDDESAEVWKLKAAMKKAGQRAVPPKASFFRFLYPQDENPRTISNIEEVDESSAGSILSLNAIFRRKSREVLSRLSEKVSSELLALGGRNAQSDKQQEDVPGEICQMQGDWKSHLKALWHGEDGGDLPLFQDPRFWCFNYSGLVWIMGTLTLYVLYKDFALKKGIVERFIYALSGLGLGDLIGRLFSGTFVSWSCVNSVLVYALVQLACGIIILYHITITNSEEFIILCVCLGICYGTQNVLLAVAPAEVYGSSHLTVVFGYILFFCGIGAILGPPIASLLLQHYNDYFPVFIFAGTATLTGGLVSLICFYIDWRWRKEKMLKREQLKHRDEEAIMETQN</sequence>
<evidence type="ECO:0000313" key="13">
    <source>
        <dbReference type="Proteomes" id="UP000678499"/>
    </source>
</evidence>
<evidence type="ECO:0000259" key="10">
    <source>
        <dbReference type="Pfam" id="PF04547"/>
    </source>
</evidence>
<comment type="subcellular location">
    <subcellularLocation>
        <location evidence="1">Cell membrane</location>
        <topology evidence="1">Multi-pass membrane protein</topology>
    </subcellularLocation>
    <subcellularLocation>
        <location evidence="8">Membrane</location>
        <topology evidence="8">Multi-pass membrane protein</topology>
    </subcellularLocation>
</comment>
<dbReference type="InterPro" id="IPR036259">
    <property type="entry name" value="MFS_trans_sf"/>
</dbReference>
<feature type="transmembrane region" description="Helical" evidence="8">
    <location>
        <begin position="1679"/>
        <end position="1705"/>
    </location>
</feature>
<feature type="transmembrane region" description="Helical" evidence="8">
    <location>
        <begin position="278"/>
        <end position="305"/>
    </location>
</feature>
<feature type="domain" description="Anoctamin transmembrane" evidence="10">
    <location>
        <begin position="573"/>
        <end position="762"/>
    </location>
</feature>
<feature type="region of interest" description="Disordered" evidence="9">
    <location>
        <begin position="1311"/>
        <end position="1396"/>
    </location>
</feature>
<dbReference type="Gene3D" id="1.20.1250.20">
    <property type="entry name" value="MFS general substrate transporter like domains"/>
    <property type="match status" value="1"/>
</dbReference>
<comment type="similarity">
    <text evidence="2 8">Belongs to the anoctamin family.</text>
</comment>
<feature type="domain" description="Anoctamin dimerisation" evidence="11">
    <location>
        <begin position="39"/>
        <end position="264"/>
    </location>
</feature>
<feature type="transmembrane region" description="Helical" evidence="8">
    <location>
        <begin position="478"/>
        <end position="498"/>
    </location>
</feature>
<evidence type="ECO:0000256" key="8">
    <source>
        <dbReference type="RuleBase" id="RU280814"/>
    </source>
</evidence>
<feature type="transmembrane region" description="Helical" evidence="8">
    <location>
        <begin position="434"/>
        <end position="458"/>
    </location>
</feature>
<keyword evidence="5 8" id="KW-1133">Transmembrane helix</keyword>
<feature type="transmembrane region" description="Helical" evidence="8">
    <location>
        <begin position="356"/>
        <end position="374"/>
    </location>
</feature>
<evidence type="ECO:0000256" key="4">
    <source>
        <dbReference type="ARBA" id="ARBA00022692"/>
    </source>
</evidence>
<evidence type="ECO:0000256" key="3">
    <source>
        <dbReference type="ARBA" id="ARBA00022475"/>
    </source>
</evidence>
<feature type="transmembrane region" description="Helical" evidence="8">
    <location>
        <begin position="1616"/>
        <end position="1637"/>
    </location>
</feature>
<evidence type="ECO:0000256" key="6">
    <source>
        <dbReference type="ARBA" id="ARBA00023136"/>
    </source>
</evidence>
<dbReference type="OrthoDB" id="296386at2759"/>
<dbReference type="EMBL" id="CAJPEX010000586">
    <property type="protein sequence ID" value="CAG0916416.1"/>
    <property type="molecule type" value="Genomic_DNA"/>
</dbReference>
<gene>
    <name evidence="12" type="ORF">NMOB1V02_LOCUS4035</name>
</gene>
<protein>
    <recommendedName>
        <fullName evidence="8">Anoctamin</fullName>
    </recommendedName>
</protein>
<feature type="transmembrane region" description="Helical" evidence="8">
    <location>
        <begin position="1590"/>
        <end position="1610"/>
    </location>
</feature>
<feature type="compositionally biased region" description="Basic and acidic residues" evidence="9">
    <location>
        <begin position="1358"/>
        <end position="1377"/>
    </location>
</feature>
<feature type="transmembrane region" description="Helical" evidence="8">
    <location>
        <begin position="927"/>
        <end position="955"/>
    </location>
</feature>
<comment type="caution">
    <text evidence="8">Lacks conserved residue(s) required for the propagation of feature annotation.</text>
</comment>
<keyword evidence="13" id="KW-1185">Reference proteome</keyword>
<feature type="transmembrane region" description="Helical" evidence="8">
    <location>
        <begin position="719"/>
        <end position="744"/>
    </location>
</feature>
<feature type="transmembrane region" description="Helical" evidence="8">
    <location>
        <begin position="1559"/>
        <end position="1578"/>
    </location>
</feature>
<evidence type="ECO:0000256" key="1">
    <source>
        <dbReference type="ARBA" id="ARBA00004651"/>
    </source>
</evidence>
<dbReference type="InterPro" id="IPR007632">
    <property type="entry name" value="Anoctamin"/>
</dbReference>
<evidence type="ECO:0000256" key="7">
    <source>
        <dbReference type="ARBA" id="ARBA00023180"/>
    </source>
</evidence>
<evidence type="ECO:0000313" key="12">
    <source>
        <dbReference type="EMBL" id="CAD7276264.1"/>
    </source>
</evidence>